<dbReference type="GO" id="GO:0003700">
    <property type="term" value="F:DNA-binding transcription factor activity"/>
    <property type="evidence" value="ECO:0007669"/>
    <property type="project" value="InterPro"/>
</dbReference>
<keyword evidence="1" id="KW-0805">Transcription regulation</keyword>
<dbReference type="InterPro" id="IPR000524">
    <property type="entry name" value="Tscrpt_reg_HTH_GntR"/>
</dbReference>
<gene>
    <name evidence="5" type="ORF">UFOPK3402_01895</name>
</gene>
<dbReference type="Pfam" id="PF00392">
    <property type="entry name" value="GntR"/>
    <property type="match status" value="1"/>
</dbReference>
<evidence type="ECO:0000256" key="1">
    <source>
        <dbReference type="ARBA" id="ARBA00023015"/>
    </source>
</evidence>
<feature type="domain" description="HTH gntR-type" evidence="4">
    <location>
        <begin position="13"/>
        <end position="80"/>
    </location>
</feature>
<dbReference type="InterPro" id="IPR036390">
    <property type="entry name" value="WH_DNA-bd_sf"/>
</dbReference>
<dbReference type="SMART" id="SM00345">
    <property type="entry name" value="HTH_GNTR"/>
    <property type="match status" value="1"/>
</dbReference>
<dbReference type="PANTHER" id="PTHR43537">
    <property type="entry name" value="TRANSCRIPTIONAL REGULATOR, GNTR FAMILY"/>
    <property type="match status" value="1"/>
</dbReference>
<dbReference type="EMBL" id="CAFBLS010000309">
    <property type="protein sequence ID" value="CAB4886355.1"/>
    <property type="molecule type" value="Genomic_DNA"/>
</dbReference>
<keyword evidence="3" id="KW-0804">Transcription</keyword>
<protein>
    <submittedName>
        <fullName evidence="5">Unannotated protein</fullName>
    </submittedName>
</protein>
<dbReference type="Gene3D" id="1.10.10.10">
    <property type="entry name" value="Winged helix-like DNA-binding domain superfamily/Winged helix DNA-binding domain"/>
    <property type="match status" value="1"/>
</dbReference>
<name>A0A6J7EYV3_9ZZZZ</name>
<dbReference type="GO" id="GO:0003677">
    <property type="term" value="F:DNA binding"/>
    <property type="evidence" value="ECO:0007669"/>
    <property type="project" value="UniProtKB-KW"/>
</dbReference>
<keyword evidence="2" id="KW-0238">DNA-binding</keyword>
<dbReference type="AlphaFoldDB" id="A0A6J7EYV3"/>
<evidence type="ECO:0000313" key="5">
    <source>
        <dbReference type="EMBL" id="CAB4886355.1"/>
    </source>
</evidence>
<evidence type="ECO:0000256" key="2">
    <source>
        <dbReference type="ARBA" id="ARBA00023125"/>
    </source>
</evidence>
<proteinExistence type="predicted"/>
<evidence type="ECO:0000256" key="3">
    <source>
        <dbReference type="ARBA" id="ARBA00023163"/>
    </source>
</evidence>
<sequence>MNAAPQATLDTDVPATVSVLATLRADVVSGYLRPGDQVVQERLAERYGVSRAPLREALRLLESEGQVIHEPNRGYFVTQLSVSDLQEVYRLRALLEAEAITEAVPRLSPADLDAIAALAADVQDASWQADLARLTDANRNFHFAIFEASGMPRLVRLLRQLWDATDAYRAVYFDDAVNRDRVEHEHDVIVGALRAGDCAGVIEAHAAHRANSATTVSALLNGRSRPAETA</sequence>
<dbReference type="PANTHER" id="PTHR43537:SF5">
    <property type="entry name" value="UXU OPERON TRANSCRIPTIONAL REGULATOR"/>
    <property type="match status" value="1"/>
</dbReference>
<organism evidence="5">
    <name type="scientific">freshwater metagenome</name>
    <dbReference type="NCBI Taxonomy" id="449393"/>
    <lineage>
        <taxon>unclassified sequences</taxon>
        <taxon>metagenomes</taxon>
        <taxon>ecological metagenomes</taxon>
    </lineage>
</organism>
<dbReference type="InterPro" id="IPR036388">
    <property type="entry name" value="WH-like_DNA-bd_sf"/>
</dbReference>
<dbReference type="PRINTS" id="PR00035">
    <property type="entry name" value="HTHGNTR"/>
</dbReference>
<dbReference type="InterPro" id="IPR011711">
    <property type="entry name" value="GntR_C"/>
</dbReference>
<dbReference type="SUPFAM" id="SSF46785">
    <property type="entry name" value="Winged helix' DNA-binding domain"/>
    <property type="match status" value="1"/>
</dbReference>
<evidence type="ECO:0000259" key="4">
    <source>
        <dbReference type="PROSITE" id="PS50949"/>
    </source>
</evidence>
<dbReference type="SUPFAM" id="SSF48008">
    <property type="entry name" value="GntR ligand-binding domain-like"/>
    <property type="match status" value="1"/>
</dbReference>
<dbReference type="PROSITE" id="PS50949">
    <property type="entry name" value="HTH_GNTR"/>
    <property type="match status" value="1"/>
</dbReference>
<dbReference type="SMART" id="SM00895">
    <property type="entry name" value="FCD"/>
    <property type="match status" value="1"/>
</dbReference>
<reference evidence="5" key="1">
    <citation type="submission" date="2020-05" db="EMBL/GenBank/DDBJ databases">
        <authorList>
            <person name="Chiriac C."/>
            <person name="Salcher M."/>
            <person name="Ghai R."/>
            <person name="Kavagutti S V."/>
        </authorList>
    </citation>
    <scope>NUCLEOTIDE SEQUENCE</scope>
</reference>
<accession>A0A6J7EYV3</accession>
<dbReference type="InterPro" id="IPR008920">
    <property type="entry name" value="TF_FadR/GntR_C"/>
</dbReference>
<dbReference type="Pfam" id="PF07729">
    <property type="entry name" value="FCD"/>
    <property type="match status" value="1"/>
</dbReference>
<dbReference type="CDD" id="cd07377">
    <property type="entry name" value="WHTH_GntR"/>
    <property type="match status" value="1"/>
</dbReference>
<dbReference type="Gene3D" id="1.20.120.530">
    <property type="entry name" value="GntR ligand-binding domain-like"/>
    <property type="match status" value="1"/>
</dbReference>